<evidence type="ECO:0000313" key="2">
    <source>
        <dbReference type="Proteomes" id="UP000250642"/>
    </source>
</evidence>
<dbReference type="EMBL" id="QEVW01000014">
    <property type="protein sequence ID" value="RAW12601.1"/>
    <property type="molecule type" value="Genomic_DNA"/>
</dbReference>
<dbReference type="InterPro" id="IPR036844">
    <property type="entry name" value="Hint_dom_sf"/>
</dbReference>
<accession>A0A329QL36</accession>
<dbReference type="InterPro" id="IPR030934">
    <property type="entry name" value="Intein_C"/>
</dbReference>
<evidence type="ECO:0000313" key="1">
    <source>
        <dbReference type="EMBL" id="RAW12601.1"/>
    </source>
</evidence>
<reference evidence="1 2" key="1">
    <citation type="submission" date="2018-04" db="EMBL/GenBank/DDBJ databases">
        <title>Paenibacillus taichungensis Genome sequencing and assembly.</title>
        <authorList>
            <person name="Xu J."/>
            <person name="Rensing C."/>
            <person name="Mazhar H.S."/>
        </authorList>
    </citation>
    <scope>NUCLEOTIDE SEQUENCE [LARGE SCALE GENOMIC DNA]</scope>
    <source>
        <strain evidence="1 2">NC1</strain>
    </source>
</reference>
<dbReference type="Gene3D" id="2.170.16.10">
    <property type="entry name" value="Hedgehog/Intein (Hint) domain"/>
    <property type="match status" value="1"/>
</dbReference>
<dbReference type="Pfam" id="PF07591">
    <property type="entry name" value="PT-HINT"/>
    <property type="match status" value="1"/>
</dbReference>
<comment type="caution">
    <text evidence="1">The sequence shown here is derived from an EMBL/GenBank/DDBJ whole genome shotgun (WGS) entry which is preliminary data.</text>
</comment>
<dbReference type="Proteomes" id="UP000250642">
    <property type="component" value="Unassembled WGS sequence"/>
</dbReference>
<gene>
    <name evidence="1" type="ORF">DC345_20060</name>
</gene>
<organism evidence="1 2">
    <name type="scientific">Paenibacillus taichungensis</name>
    <dbReference type="NCBI Taxonomy" id="484184"/>
    <lineage>
        <taxon>Bacteria</taxon>
        <taxon>Bacillati</taxon>
        <taxon>Bacillota</taxon>
        <taxon>Bacilli</taxon>
        <taxon>Bacillales</taxon>
        <taxon>Paenibacillaceae</taxon>
        <taxon>Paenibacillus</taxon>
    </lineage>
</organism>
<dbReference type="AlphaFoldDB" id="A0A329QL36"/>
<protein>
    <submittedName>
        <fullName evidence="1">Uncharacterized protein</fullName>
    </submittedName>
</protein>
<sequence length="147" mass="17341">MVFSKDDTTGQKAYKEVTATFNHETDEVYKVYVGNHVIESTYNHSFWVEGKGWQYVKDLKVADLFVQSDGNTLRMDHIKLLHKQVRVYNMTLDDFHTFFVSGLSIWVHNTILCIITIPVKGETKKFCTINRYLENYRNETRRIHESL</sequence>
<dbReference type="PROSITE" id="PS50818">
    <property type="entry name" value="INTEIN_C_TER"/>
    <property type="match status" value="1"/>
</dbReference>
<name>A0A329QL36_9BACL</name>
<dbReference type="SUPFAM" id="SSF51294">
    <property type="entry name" value="Hedgehog/intein (Hint) domain"/>
    <property type="match status" value="1"/>
</dbReference>
<proteinExistence type="predicted"/>